<keyword evidence="3" id="KW-1185">Reference proteome</keyword>
<dbReference type="AlphaFoldDB" id="A0A6H5FXW2"/>
<feature type="region of interest" description="Disordered" evidence="1">
    <location>
        <begin position="1"/>
        <end position="24"/>
    </location>
</feature>
<evidence type="ECO:0000313" key="2">
    <source>
        <dbReference type="EMBL" id="CAA9994420.1"/>
    </source>
</evidence>
<gene>
    <name evidence="2" type="ORF">NTEN_LOCUS1236</name>
</gene>
<proteinExistence type="predicted"/>
<sequence>MSTSSSNSTSRSMSARRKRRWQRTQCAFRLPKRAVRLCRLGKDEARRYERNDRLPQHLQRVLRHERESSGRLNPQLPIVDLLSDVRLSANQTRRRHARTRPHTAQAKKIQ</sequence>
<feature type="compositionally biased region" description="Basic residues" evidence="1">
    <location>
        <begin position="92"/>
        <end position="101"/>
    </location>
</feature>
<evidence type="ECO:0000313" key="3">
    <source>
        <dbReference type="Proteomes" id="UP000479000"/>
    </source>
</evidence>
<name>A0A6H5FXW2_9HEMI</name>
<organism evidence="2 3">
    <name type="scientific">Nesidiocoris tenuis</name>
    <dbReference type="NCBI Taxonomy" id="355587"/>
    <lineage>
        <taxon>Eukaryota</taxon>
        <taxon>Metazoa</taxon>
        <taxon>Ecdysozoa</taxon>
        <taxon>Arthropoda</taxon>
        <taxon>Hexapoda</taxon>
        <taxon>Insecta</taxon>
        <taxon>Pterygota</taxon>
        <taxon>Neoptera</taxon>
        <taxon>Paraneoptera</taxon>
        <taxon>Hemiptera</taxon>
        <taxon>Heteroptera</taxon>
        <taxon>Panheteroptera</taxon>
        <taxon>Cimicomorpha</taxon>
        <taxon>Miridae</taxon>
        <taxon>Dicyphina</taxon>
        <taxon>Nesidiocoris</taxon>
    </lineage>
</organism>
<feature type="region of interest" description="Disordered" evidence="1">
    <location>
        <begin position="90"/>
        <end position="110"/>
    </location>
</feature>
<accession>A0A6H5FXW2</accession>
<dbReference type="EMBL" id="CADCXU010001981">
    <property type="protein sequence ID" value="CAA9994420.1"/>
    <property type="molecule type" value="Genomic_DNA"/>
</dbReference>
<feature type="compositionally biased region" description="Low complexity" evidence="1">
    <location>
        <begin position="1"/>
        <end position="13"/>
    </location>
</feature>
<dbReference type="Proteomes" id="UP000479000">
    <property type="component" value="Unassembled WGS sequence"/>
</dbReference>
<evidence type="ECO:0000256" key="1">
    <source>
        <dbReference type="SAM" id="MobiDB-lite"/>
    </source>
</evidence>
<protein>
    <submittedName>
        <fullName evidence="2">Uncharacterized protein</fullName>
    </submittedName>
</protein>
<reference evidence="2 3" key="1">
    <citation type="submission" date="2020-02" db="EMBL/GenBank/DDBJ databases">
        <authorList>
            <person name="Ferguson B K."/>
        </authorList>
    </citation>
    <scope>NUCLEOTIDE SEQUENCE [LARGE SCALE GENOMIC DNA]</scope>
</reference>